<dbReference type="PANTHER" id="PTHR31446:SF29">
    <property type="entry name" value="ACID PHOSPHATASE_VANADIUM-DEPENDENT HALOPEROXIDASE-RELATED PROTEIN"/>
    <property type="match status" value="1"/>
</dbReference>
<reference evidence="2" key="1">
    <citation type="submission" date="2020-10" db="EMBL/GenBank/DDBJ databases">
        <title>Ca. Dormibacterota MAGs.</title>
        <authorList>
            <person name="Montgomery K."/>
        </authorList>
    </citation>
    <scope>NUCLEOTIDE SEQUENCE [LARGE SCALE GENOMIC DNA]</scope>
    <source>
        <strain evidence="2">SC8812_S17_10</strain>
    </source>
</reference>
<gene>
    <name evidence="2" type="ORF">JF922_23720</name>
</gene>
<proteinExistence type="predicted"/>
<evidence type="ECO:0000313" key="2">
    <source>
        <dbReference type="EMBL" id="MBJ7601067.1"/>
    </source>
</evidence>
<name>A0A934KC91_9BACT</name>
<dbReference type="PANTHER" id="PTHR31446">
    <property type="entry name" value="ACID PHOSPHATASE/VANADIUM-DEPENDENT HALOPEROXIDASE-RELATED PROTEIN"/>
    <property type="match status" value="1"/>
</dbReference>
<dbReference type="AlphaFoldDB" id="A0A934KC91"/>
<keyword evidence="1" id="KW-0472">Membrane</keyword>
<organism evidence="2 3">
    <name type="scientific">Candidatus Nephthysia bennettiae</name>
    <dbReference type="NCBI Taxonomy" id="3127016"/>
    <lineage>
        <taxon>Bacteria</taxon>
        <taxon>Bacillati</taxon>
        <taxon>Candidatus Dormiibacterota</taxon>
        <taxon>Candidatus Dormibacteria</taxon>
        <taxon>Candidatus Dormibacterales</taxon>
        <taxon>Candidatus Dormibacteraceae</taxon>
        <taxon>Candidatus Nephthysia</taxon>
    </lineage>
</organism>
<keyword evidence="3" id="KW-1185">Reference proteome</keyword>
<dbReference type="Proteomes" id="UP000612893">
    <property type="component" value="Unassembled WGS sequence"/>
</dbReference>
<protein>
    <submittedName>
        <fullName evidence="2">Divergent PAP2 family protein</fullName>
    </submittedName>
</protein>
<evidence type="ECO:0000256" key="1">
    <source>
        <dbReference type="SAM" id="Phobius"/>
    </source>
</evidence>
<dbReference type="Pfam" id="PF02681">
    <property type="entry name" value="DUF212"/>
    <property type="match status" value="1"/>
</dbReference>
<evidence type="ECO:0000313" key="3">
    <source>
        <dbReference type="Proteomes" id="UP000612893"/>
    </source>
</evidence>
<dbReference type="RefSeq" id="WP_338205123.1">
    <property type="nucleotide sequence ID" value="NZ_JAEKNR010000234.1"/>
</dbReference>
<dbReference type="EMBL" id="JAEKNR010000234">
    <property type="protein sequence ID" value="MBJ7601067.1"/>
    <property type="molecule type" value="Genomic_DNA"/>
</dbReference>
<feature type="transmembrane region" description="Helical" evidence="1">
    <location>
        <begin position="116"/>
        <end position="137"/>
    </location>
</feature>
<feature type="transmembrane region" description="Helical" evidence="1">
    <location>
        <begin position="62"/>
        <end position="81"/>
    </location>
</feature>
<comment type="caution">
    <text evidence="2">The sequence shown here is derived from an EMBL/GenBank/DDBJ whole genome shotgun (WGS) entry which is preliminary data.</text>
</comment>
<accession>A0A934KC91</accession>
<dbReference type="InterPro" id="IPR003832">
    <property type="entry name" value="DUF212"/>
</dbReference>
<sequence>MGGYLTPALLAWAIAQALKVGLTSVRERRLNLRVLAETGGMPSSHAAIVMGLTSAIGRLNGVTSAPFAIALIFSVVVMYDAQGVRRAAGRQAAVLNRLVDDMFSLRQFKEDRLRELLGHTPFEVLVGAALGVAVGLIPL</sequence>
<keyword evidence="1" id="KW-1133">Transmembrane helix</keyword>
<keyword evidence="1" id="KW-0812">Transmembrane</keyword>